<dbReference type="PANTHER" id="PTHR23417:SF14">
    <property type="entry name" value="PENTACOTRIPEPTIDE-REPEAT REGION OF PRORP DOMAIN-CONTAINING PROTEIN"/>
    <property type="match status" value="1"/>
</dbReference>
<protein>
    <recommendedName>
        <fullName evidence="7">tRNA (guanine-N(7)-)-methyltransferase</fullName>
        <ecNumber evidence="7">2.1.1.33</ecNumber>
    </recommendedName>
    <alternativeName>
        <fullName evidence="7">tRNA (guanine(46)-N(7))-methyltransferase</fullName>
    </alternativeName>
    <alternativeName>
        <fullName evidence="7">tRNA(m7G46)-methyltransferase</fullName>
    </alternativeName>
</protein>
<dbReference type="RefSeq" id="WP_207327287.1">
    <property type="nucleotide sequence ID" value="NZ_JAFMYW010000001.1"/>
</dbReference>
<evidence type="ECO:0000256" key="3">
    <source>
        <dbReference type="ARBA" id="ARBA00022603"/>
    </source>
</evidence>
<evidence type="ECO:0000256" key="1">
    <source>
        <dbReference type="ARBA" id="ARBA00000142"/>
    </source>
</evidence>
<comment type="pathway">
    <text evidence="7">tRNA modification; N(7)-methylguanine-tRNA biosynthesis.</text>
</comment>
<proteinExistence type="inferred from homology"/>
<dbReference type="GO" id="GO:0008176">
    <property type="term" value="F:tRNA (guanine(46)-N7)-methyltransferase activity"/>
    <property type="evidence" value="ECO:0007669"/>
    <property type="project" value="UniProtKB-EC"/>
</dbReference>
<dbReference type="SUPFAM" id="SSF53335">
    <property type="entry name" value="S-adenosyl-L-methionine-dependent methyltransferases"/>
    <property type="match status" value="1"/>
</dbReference>
<comment type="catalytic activity">
    <reaction evidence="1 7">
        <text>guanosine(46) in tRNA + S-adenosyl-L-methionine = N(7)-methylguanosine(46) in tRNA + S-adenosyl-L-homocysteine</text>
        <dbReference type="Rhea" id="RHEA:42708"/>
        <dbReference type="Rhea" id="RHEA-COMP:10188"/>
        <dbReference type="Rhea" id="RHEA-COMP:10189"/>
        <dbReference type="ChEBI" id="CHEBI:57856"/>
        <dbReference type="ChEBI" id="CHEBI:59789"/>
        <dbReference type="ChEBI" id="CHEBI:74269"/>
        <dbReference type="ChEBI" id="CHEBI:74480"/>
        <dbReference type="EC" id="2.1.1.33"/>
    </reaction>
</comment>
<comment type="function">
    <text evidence="2 7">Catalyzes the formation of N(7)-methylguanine at position 46 (m7G46) in tRNA.</text>
</comment>
<evidence type="ECO:0000313" key="8">
    <source>
        <dbReference type="EMBL" id="MBO0947372.1"/>
    </source>
</evidence>
<keyword evidence="6 7" id="KW-0819">tRNA processing</keyword>
<name>A0ABS3JER6_9BACT</name>
<comment type="caution">
    <text evidence="8">The sequence shown here is derived from an EMBL/GenBank/DDBJ whole genome shotgun (WGS) entry which is preliminary data.</text>
</comment>
<dbReference type="InterPro" id="IPR003358">
    <property type="entry name" value="tRNA_(Gua-N-7)_MeTrfase_Trmb"/>
</dbReference>
<evidence type="ECO:0000256" key="6">
    <source>
        <dbReference type="ARBA" id="ARBA00022694"/>
    </source>
</evidence>
<comment type="similarity">
    <text evidence="7">Belongs to the class I-like SAM-binding methyltransferase superfamily. TrmB family.</text>
</comment>
<dbReference type="EMBL" id="JAFMYW010000001">
    <property type="protein sequence ID" value="MBO0947372.1"/>
    <property type="molecule type" value="Genomic_DNA"/>
</dbReference>
<dbReference type="EC" id="2.1.1.33" evidence="7"/>
<feature type="binding site" evidence="7">
    <location>
        <position position="122"/>
    </location>
    <ligand>
        <name>S-adenosyl-L-methionine</name>
        <dbReference type="ChEBI" id="CHEBI:59789"/>
    </ligand>
</feature>
<dbReference type="Proteomes" id="UP000664628">
    <property type="component" value="Unassembled WGS sequence"/>
</dbReference>
<evidence type="ECO:0000256" key="5">
    <source>
        <dbReference type="ARBA" id="ARBA00022691"/>
    </source>
</evidence>
<dbReference type="InterPro" id="IPR029063">
    <property type="entry name" value="SAM-dependent_MTases_sf"/>
</dbReference>
<dbReference type="NCBIfam" id="TIGR00091">
    <property type="entry name" value="tRNA (guanosine(46)-N7)-methyltransferase TrmB"/>
    <property type="match status" value="1"/>
</dbReference>
<dbReference type="Gene3D" id="3.40.50.150">
    <property type="entry name" value="Vaccinia Virus protein VP39"/>
    <property type="match status" value="1"/>
</dbReference>
<dbReference type="PROSITE" id="PS51625">
    <property type="entry name" value="SAM_MT_TRMB"/>
    <property type="match status" value="1"/>
</dbReference>
<keyword evidence="3 7" id="KW-0489">Methyltransferase</keyword>
<feature type="binding site" evidence="7">
    <location>
        <position position="48"/>
    </location>
    <ligand>
        <name>S-adenosyl-L-methionine</name>
        <dbReference type="ChEBI" id="CHEBI:59789"/>
    </ligand>
</feature>
<evidence type="ECO:0000256" key="4">
    <source>
        <dbReference type="ARBA" id="ARBA00022679"/>
    </source>
</evidence>
<feature type="binding site" evidence="7">
    <location>
        <begin position="198"/>
        <end position="201"/>
    </location>
    <ligand>
        <name>substrate</name>
    </ligand>
</feature>
<feature type="binding site" evidence="7">
    <location>
        <position position="100"/>
    </location>
    <ligand>
        <name>S-adenosyl-L-methionine</name>
        <dbReference type="ChEBI" id="CHEBI:59789"/>
    </ligand>
</feature>
<accession>A0ABS3JER6</accession>
<dbReference type="PANTHER" id="PTHR23417">
    <property type="entry name" value="3-DEOXY-D-MANNO-OCTULOSONIC-ACID TRANSFERASE/TRNA GUANINE-N 7 - -METHYLTRANSFERASE"/>
    <property type="match status" value="1"/>
</dbReference>
<sequence>MARRRKMYRFEQNKEAANVIERGKPIYTTIKGHWLTDYFKNDNPIVLELGCGRGEYTVGLAQAYPACNFIGIDIKGDRIARGSQSAIEAGLTNVAFLRTDIQYLHEFFGEEEVDEIWITFPDPQPRDKQEKHRLTYSSFLSLYRMILKPCGLLHLKTDHAPFFEYSMESLPENGYVILDATRDLYSSPLNEIHLGIKTKYEAMFYAKGFSINYLQSQKRA</sequence>
<evidence type="ECO:0000256" key="2">
    <source>
        <dbReference type="ARBA" id="ARBA00003015"/>
    </source>
</evidence>
<evidence type="ECO:0000313" key="9">
    <source>
        <dbReference type="Proteomes" id="UP000664628"/>
    </source>
</evidence>
<evidence type="ECO:0000256" key="7">
    <source>
        <dbReference type="HAMAP-Rule" id="MF_01057"/>
    </source>
</evidence>
<dbReference type="NCBIfam" id="NF001080">
    <property type="entry name" value="PRK00121.2-2"/>
    <property type="match status" value="1"/>
</dbReference>
<reference evidence="8 9" key="1">
    <citation type="submission" date="2021-03" db="EMBL/GenBank/DDBJ databases">
        <title>Fibrella sp. HMF5405 genome sequencing and assembly.</title>
        <authorList>
            <person name="Kang H."/>
            <person name="Kim H."/>
            <person name="Bae S."/>
            <person name="Joh K."/>
        </authorList>
    </citation>
    <scope>NUCLEOTIDE SEQUENCE [LARGE SCALE GENOMIC DNA]</scope>
    <source>
        <strain evidence="8 9">HMF5405</strain>
    </source>
</reference>
<dbReference type="CDD" id="cd02440">
    <property type="entry name" value="AdoMet_MTases"/>
    <property type="match status" value="1"/>
</dbReference>
<comment type="caution">
    <text evidence="7">Lacks conserved residue(s) required for the propagation of feature annotation.</text>
</comment>
<feature type="binding site" evidence="7">
    <location>
        <position position="73"/>
    </location>
    <ligand>
        <name>S-adenosyl-L-methionine</name>
        <dbReference type="ChEBI" id="CHEBI:59789"/>
    </ligand>
</feature>
<keyword evidence="5 7" id="KW-0949">S-adenosyl-L-methionine</keyword>
<keyword evidence="9" id="KW-1185">Reference proteome</keyword>
<organism evidence="8 9">
    <name type="scientific">Fibrella forsythiae</name>
    <dbReference type="NCBI Taxonomy" id="2817061"/>
    <lineage>
        <taxon>Bacteria</taxon>
        <taxon>Pseudomonadati</taxon>
        <taxon>Bacteroidota</taxon>
        <taxon>Cytophagia</taxon>
        <taxon>Cytophagales</taxon>
        <taxon>Spirosomataceae</taxon>
        <taxon>Fibrella</taxon>
    </lineage>
</organism>
<keyword evidence="4 7" id="KW-0808">Transferase</keyword>
<dbReference type="HAMAP" id="MF_01057">
    <property type="entry name" value="tRNA_methyltr_TrmB"/>
    <property type="match status" value="1"/>
</dbReference>
<dbReference type="Pfam" id="PF02390">
    <property type="entry name" value="Methyltransf_4"/>
    <property type="match status" value="1"/>
</dbReference>
<dbReference type="InterPro" id="IPR055361">
    <property type="entry name" value="tRNA_methyltr_TrmB_bact"/>
</dbReference>
<gene>
    <name evidence="7 8" type="primary">trmB</name>
    <name evidence="8" type="ORF">J2I46_02175</name>
</gene>
<feature type="binding site" evidence="7">
    <location>
        <position position="158"/>
    </location>
    <ligand>
        <name>substrate</name>
    </ligand>
</feature>